<dbReference type="PANTHER" id="PTHR47961:SF13">
    <property type="entry name" value="ACTIVATING SIGNAL COINTEGRATOR 1 COMPLEX SUBUNIT 3"/>
    <property type="match status" value="1"/>
</dbReference>
<dbReference type="Pfam" id="PF02889">
    <property type="entry name" value="Sec63"/>
    <property type="match status" value="1"/>
</dbReference>
<dbReference type="GO" id="GO:0005524">
    <property type="term" value="F:ATP binding"/>
    <property type="evidence" value="ECO:0007669"/>
    <property type="project" value="UniProtKB-KW"/>
</dbReference>
<dbReference type="InterPro" id="IPR036388">
    <property type="entry name" value="WH-like_DNA-bd_sf"/>
</dbReference>
<proteinExistence type="predicted"/>
<dbReference type="FunFam" id="1.10.10.10:FF:000024">
    <property type="entry name" value="U5 small nuclear ribonucleoprotein helicase"/>
    <property type="match status" value="1"/>
</dbReference>
<protein>
    <submittedName>
        <fullName evidence="8">Activating signal cointegrator 1 complex subunit 3</fullName>
    </submittedName>
</protein>
<dbReference type="GO" id="GO:0016787">
    <property type="term" value="F:hydrolase activity"/>
    <property type="evidence" value="ECO:0007669"/>
    <property type="project" value="UniProtKB-KW"/>
</dbReference>
<dbReference type="InterPro" id="IPR057842">
    <property type="entry name" value="WH_MER3"/>
</dbReference>
<dbReference type="SMART" id="SM00973">
    <property type="entry name" value="Sec63"/>
    <property type="match status" value="1"/>
</dbReference>
<evidence type="ECO:0000256" key="1">
    <source>
        <dbReference type="ARBA" id="ARBA00022741"/>
    </source>
</evidence>
<keyword evidence="3" id="KW-0347">Helicase</keyword>
<dbReference type="Gene3D" id="1.10.3380.10">
    <property type="entry name" value="Sec63 N-terminal domain-like domain"/>
    <property type="match status" value="1"/>
</dbReference>
<keyword evidence="4" id="KW-0067">ATP-binding</keyword>
<dbReference type="WBParaSite" id="SMUV_0000546901-mRNA-1">
    <property type="protein sequence ID" value="SMUV_0000546901-mRNA-1"/>
    <property type="gene ID" value="SMUV_0000546901"/>
</dbReference>
<dbReference type="Pfam" id="PF00271">
    <property type="entry name" value="Helicase_C"/>
    <property type="match status" value="1"/>
</dbReference>
<keyword evidence="1" id="KW-0547">Nucleotide-binding</keyword>
<dbReference type="PROSITE" id="PS51192">
    <property type="entry name" value="HELICASE_ATP_BIND_1"/>
    <property type="match status" value="1"/>
</dbReference>
<dbReference type="Gene3D" id="1.10.150.20">
    <property type="entry name" value="5' to 3' exonuclease, C-terminal subdomain"/>
    <property type="match status" value="1"/>
</dbReference>
<dbReference type="PROSITE" id="PS51194">
    <property type="entry name" value="HELICASE_CTER"/>
    <property type="match status" value="1"/>
</dbReference>
<dbReference type="InterPro" id="IPR027417">
    <property type="entry name" value="P-loop_NTPase"/>
</dbReference>
<dbReference type="InterPro" id="IPR050474">
    <property type="entry name" value="Hel308_SKI2-like"/>
</dbReference>
<dbReference type="FunFam" id="3.40.50.300:FF:000102">
    <property type="entry name" value="RNA helicase, activating signal cointegrator 1"/>
    <property type="match status" value="1"/>
</dbReference>
<dbReference type="FunFam" id="1.10.3380.10:FF:000001">
    <property type="entry name" value="U5 small nuclear ribonucleoprotein helicase"/>
    <property type="match status" value="1"/>
</dbReference>
<dbReference type="InterPro" id="IPR014001">
    <property type="entry name" value="Helicase_ATP-bd"/>
</dbReference>
<dbReference type="SMART" id="SM00487">
    <property type="entry name" value="DEXDc"/>
    <property type="match status" value="1"/>
</dbReference>
<evidence type="ECO:0000256" key="4">
    <source>
        <dbReference type="ARBA" id="ARBA00022840"/>
    </source>
</evidence>
<evidence type="ECO:0000256" key="3">
    <source>
        <dbReference type="ARBA" id="ARBA00022806"/>
    </source>
</evidence>
<organism evidence="7 8">
    <name type="scientific">Syphacia muris</name>
    <dbReference type="NCBI Taxonomy" id="451379"/>
    <lineage>
        <taxon>Eukaryota</taxon>
        <taxon>Metazoa</taxon>
        <taxon>Ecdysozoa</taxon>
        <taxon>Nematoda</taxon>
        <taxon>Chromadorea</taxon>
        <taxon>Rhabditida</taxon>
        <taxon>Spirurina</taxon>
        <taxon>Oxyuridomorpha</taxon>
        <taxon>Oxyuroidea</taxon>
        <taxon>Oxyuridae</taxon>
        <taxon>Syphacia</taxon>
    </lineage>
</organism>
<dbReference type="Gene3D" id="3.40.50.300">
    <property type="entry name" value="P-loop containing nucleotide triphosphate hydrolases"/>
    <property type="match status" value="2"/>
</dbReference>
<feature type="domain" description="Helicase C-terminal" evidence="6">
    <location>
        <begin position="644"/>
        <end position="822"/>
    </location>
</feature>
<evidence type="ECO:0000259" key="6">
    <source>
        <dbReference type="PROSITE" id="PS51194"/>
    </source>
</evidence>
<dbReference type="PANTHER" id="PTHR47961">
    <property type="entry name" value="DNA POLYMERASE THETA, PUTATIVE (AFU_ORTHOLOGUE AFUA_1G05260)-RELATED"/>
    <property type="match status" value="1"/>
</dbReference>
<dbReference type="InterPro" id="IPR004179">
    <property type="entry name" value="Sec63-dom"/>
</dbReference>
<dbReference type="GO" id="GO:0003676">
    <property type="term" value="F:nucleic acid binding"/>
    <property type="evidence" value="ECO:0007669"/>
    <property type="project" value="InterPro"/>
</dbReference>
<accession>A0A0N5ALP4</accession>
<dbReference type="GO" id="GO:0004386">
    <property type="term" value="F:helicase activity"/>
    <property type="evidence" value="ECO:0007669"/>
    <property type="project" value="UniProtKB-KW"/>
</dbReference>
<feature type="domain" description="Helicase ATP-binding" evidence="5">
    <location>
        <begin position="423"/>
        <end position="606"/>
    </location>
</feature>
<evidence type="ECO:0000313" key="8">
    <source>
        <dbReference type="WBParaSite" id="SMUV_0000546901-mRNA-1"/>
    </source>
</evidence>
<dbReference type="CDD" id="cd18795">
    <property type="entry name" value="SF2_C_Ski2"/>
    <property type="match status" value="1"/>
</dbReference>
<dbReference type="Pfam" id="PF23445">
    <property type="entry name" value="WHD_SNRNP200"/>
    <property type="match status" value="1"/>
</dbReference>
<evidence type="ECO:0000256" key="2">
    <source>
        <dbReference type="ARBA" id="ARBA00022801"/>
    </source>
</evidence>
<dbReference type="STRING" id="451379.A0A0N5ALP4"/>
<dbReference type="SUPFAM" id="SSF158702">
    <property type="entry name" value="Sec63 N-terminal domain-like"/>
    <property type="match status" value="1"/>
</dbReference>
<dbReference type="Pfam" id="PF00270">
    <property type="entry name" value="DEAD"/>
    <property type="match status" value="1"/>
</dbReference>
<dbReference type="SMART" id="SM00490">
    <property type="entry name" value="HELICc"/>
    <property type="match status" value="1"/>
</dbReference>
<keyword evidence="2" id="KW-0378">Hydrolase</keyword>
<name>A0A0N5ALP4_9BILA</name>
<sequence length="1107" mass="126858">MSSKTEPAAIDNTMTRKKLSEFILVPDFKSHAVRRKLPPFIDIDEKYISQKGVDECVKKLEMVYEIPSDDHYRLPSSSFVVPSRTVHWKNSEQEKLIAKPRSGLIKEQAAATTSFLFLVYIEISKYQKLLLEFVYKIDDFQLLKTAGLTAQELLALINSLYEDSGSIRNHFIELIQSRKNAEEIQSELIDLFGFDQFELVQKILDSRDSLTKEFQTMKKRGDLALAMINKELFQVTEQVNGAPYCQQVVVDSTSELELRRGFRKEKKKVKKELDRILRGSSEKEKLEFEIAYQNLMKQKYVAFHCSEFILMDLQLELNDDALGQSGTFSIKNSFKCKTVYPYIFDAMQSADMNEFIINGTKFCLPAGAKRVRETNYEEITVPPSESSVLDDVKSVYIKDMDTIGQTAFEGFEKLNIVQSLVFEQAYKTKENLLICAPTGAGKTNIAMLTILNVIHGFIVNDVIQKNDFKALIIYITPMKALATEMTANFGRRLEKLGLKVRELTGDMNLSRKEIAETQMLVLTPEKWDVLTRKSTDAISKYVRLLIIDEVHLLHDERGPVIETIVARTLRQVEMSQQSVRIVGLSATLPNYEDVAQFLCVNPYKGLFFFDDRFRPVPLVQTFVGVRKSPNYNSKTQSTLLDDVCFEKVLSFVQQGHQVLVFVHSRNATEKLVTYFRTRASQEADKLRNESLYSMFQFGYGIHHAGLMRQDRLAIEKLFAGGYIKVLCCTATLAWGVNLPAYAVVIRGTEIFDAKRGAFNDIGVLDVQQIFGRAGRPQYERKGHGVIITWHEKMNKYLSMLVRQAPIESQFMKSLYNNLNAEISLGIVSMQLTHFYLFVSLRYRTISNITEAVEWLKYSYFYIRAKANPMAYGITYESLSKDPDLTEYLTAKVKEASQMLDFNQMIRFDSATGFLSATDLGRIASHFYITYETIETFQFGESGIKLSEFLTDYDILSLISMSTEFAQIKLREDEFSDLEKLTSNACPLNMNCEALASVSGKVSCLIQAFISRSVVRNFALMSELLYIEQNVSRLCRAMFEIVLRKRWAEATNACLNFAKCLEKRIWPFQTPLRQMVPEFLSSETIAKIERRKIAYERLREMSAKELGI</sequence>
<dbReference type="SUPFAM" id="SSF52540">
    <property type="entry name" value="P-loop containing nucleoside triphosphate hydrolases"/>
    <property type="match status" value="1"/>
</dbReference>
<dbReference type="Gene3D" id="1.10.10.10">
    <property type="entry name" value="Winged helix-like DNA-binding domain superfamily/Winged helix DNA-binding domain"/>
    <property type="match status" value="1"/>
</dbReference>
<keyword evidence="7" id="KW-1185">Reference proteome</keyword>
<dbReference type="Proteomes" id="UP000046393">
    <property type="component" value="Unplaced"/>
</dbReference>
<dbReference type="InterPro" id="IPR001650">
    <property type="entry name" value="Helicase_C-like"/>
</dbReference>
<reference evidence="8" key="1">
    <citation type="submission" date="2017-02" db="UniProtKB">
        <authorList>
            <consortium name="WormBaseParasite"/>
        </authorList>
    </citation>
    <scope>IDENTIFICATION</scope>
</reference>
<evidence type="ECO:0000259" key="5">
    <source>
        <dbReference type="PROSITE" id="PS51192"/>
    </source>
</evidence>
<evidence type="ECO:0000313" key="7">
    <source>
        <dbReference type="Proteomes" id="UP000046393"/>
    </source>
</evidence>
<dbReference type="InterPro" id="IPR011545">
    <property type="entry name" value="DEAD/DEAH_box_helicase_dom"/>
</dbReference>
<dbReference type="AlphaFoldDB" id="A0A0N5ALP4"/>